<name>A0A8X7Z6G5_POPTO</name>
<dbReference type="FunFam" id="1.20.58.150:FF:000007">
    <property type="entry name" value="Putative clathrin assembly protein"/>
    <property type="match status" value="1"/>
</dbReference>
<proteinExistence type="predicted"/>
<keyword evidence="7" id="KW-0168">Coated pit</keyword>
<comment type="subcellular location">
    <subcellularLocation>
        <location evidence="1">Cytoplasmic vesicle</location>
        <location evidence="1">Clathrin-coated vesicle</location>
    </subcellularLocation>
    <subcellularLocation>
        <location evidence="2">Golgi apparatus</location>
    </subcellularLocation>
    <subcellularLocation>
        <location evidence="3">Membrane</location>
        <location evidence="3">Clathrin-coated pit</location>
    </subcellularLocation>
</comment>
<organism evidence="9 10">
    <name type="scientific">Populus tomentosa</name>
    <name type="common">Chinese white poplar</name>
    <dbReference type="NCBI Taxonomy" id="118781"/>
    <lineage>
        <taxon>Eukaryota</taxon>
        <taxon>Viridiplantae</taxon>
        <taxon>Streptophyta</taxon>
        <taxon>Embryophyta</taxon>
        <taxon>Tracheophyta</taxon>
        <taxon>Spermatophyta</taxon>
        <taxon>Magnoliopsida</taxon>
        <taxon>eudicotyledons</taxon>
        <taxon>Gunneridae</taxon>
        <taxon>Pentapetalae</taxon>
        <taxon>rosids</taxon>
        <taxon>fabids</taxon>
        <taxon>Malpighiales</taxon>
        <taxon>Salicaceae</taxon>
        <taxon>Saliceae</taxon>
        <taxon>Populus</taxon>
    </lineage>
</organism>
<evidence type="ECO:0000256" key="1">
    <source>
        <dbReference type="ARBA" id="ARBA00004132"/>
    </source>
</evidence>
<dbReference type="GO" id="GO:0048268">
    <property type="term" value="P:clathrin coat assembly"/>
    <property type="evidence" value="ECO:0007669"/>
    <property type="project" value="InterPro"/>
</dbReference>
<gene>
    <name evidence="9" type="ORF">POTOM_030077</name>
</gene>
<dbReference type="GO" id="GO:0005794">
    <property type="term" value="C:Golgi apparatus"/>
    <property type="evidence" value="ECO:0007669"/>
    <property type="project" value="UniProtKB-SubCell"/>
</dbReference>
<evidence type="ECO:0000313" key="9">
    <source>
        <dbReference type="EMBL" id="KAG6766013.1"/>
    </source>
</evidence>
<keyword evidence="6" id="KW-0472">Membrane</keyword>
<dbReference type="GO" id="GO:0000149">
    <property type="term" value="F:SNARE binding"/>
    <property type="evidence" value="ECO:0007669"/>
    <property type="project" value="TreeGrafter"/>
</dbReference>
<dbReference type="GO" id="GO:0005545">
    <property type="term" value="F:1-phosphatidylinositol binding"/>
    <property type="evidence" value="ECO:0007669"/>
    <property type="project" value="TreeGrafter"/>
</dbReference>
<reference evidence="9" key="1">
    <citation type="journal article" date="2020" name="bioRxiv">
        <title>Hybrid origin of Populus tomentosa Carr. identified through genome sequencing and phylogenomic analysis.</title>
        <authorList>
            <person name="An X."/>
            <person name="Gao K."/>
            <person name="Chen Z."/>
            <person name="Li J."/>
            <person name="Yang X."/>
            <person name="Yang X."/>
            <person name="Zhou J."/>
            <person name="Guo T."/>
            <person name="Zhao T."/>
            <person name="Huang S."/>
            <person name="Miao D."/>
            <person name="Khan W.U."/>
            <person name="Rao P."/>
            <person name="Ye M."/>
            <person name="Lei B."/>
            <person name="Liao W."/>
            <person name="Wang J."/>
            <person name="Ji L."/>
            <person name="Li Y."/>
            <person name="Guo B."/>
            <person name="Mustafa N.S."/>
            <person name="Li S."/>
            <person name="Yun Q."/>
            <person name="Keller S.R."/>
            <person name="Mao J."/>
            <person name="Zhang R."/>
            <person name="Strauss S.H."/>
        </authorList>
    </citation>
    <scope>NUCLEOTIDE SEQUENCE</scope>
    <source>
        <strain evidence="9">GM15</strain>
        <tissue evidence="9">Leaf</tissue>
    </source>
</reference>
<dbReference type="InterPro" id="IPR045192">
    <property type="entry name" value="AP180-like"/>
</dbReference>
<dbReference type="PROSITE" id="PS50942">
    <property type="entry name" value="ENTH"/>
    <property type="match status" value="1"/>
</dbReference>
<comment type="caution">
    <text evidence="9">The sequence shown here is derived from an EMBL/GenBank/DDBJ whole genome shotgun (WGS) entry which is preliminary data.</text>
</comment>
<feature type="domain" description="ENTH" evidence="8">
    <location>
        <begin position="25"/>
        <end position="156"/>
    </location>
</feature>
<dbReference type="Pfam" id="PF07651">
    <property type="entry name" value="ANTH"/>
    <property type="match status" value="1"/>
</dbReference>
<dbReference type="GO" id="GO:0005905">
    <property type="term" value="C:clathrin-coated pit"/>
    <property type="evidence" value="ECO:0007669"/>
    <property type="project" value="UniProtKB-SubCell"/>
</dbReference>
<keyword evidence="10" id="KW-1185">Reference proteome</keyword>
<evidence type="ECO:0000256" key="4">
    <source>
        <dbReference type="ARBA" id="ARBA00022583"/>
    </source>
</evidence>
<evidence type="ECO:0000256" key="5">
    <source>
        <dbReference type="ARBA" id="ARBA00023034"/>
    </source>
</evidence>
<keyword evidence="4" id="KW-0254">Endocytosis</keyword>
<dbReference type="CDD" id="cd16987">
    <property type="entry name" value="ANTH_N_AP180_plant"/>
    <property type="match status" value="1"/>
</dbReference>
<sequence>MKLWRRAAGALKDQNSLLAISLSRQTWYRNSDLEAAIIKATSHDESYVDYRNAQRVFTWIRTSPVSLKPLIWALTTRMEKTRSWVVAIKGLMLMHGVFCCKTPAVQRIGRLPFDLSNFTDGHSKQAKMWGFNTFIRSYFSFLDQRSALFYVQQKQTEEPMVQELVKLKNWQSLLDMLLQIKPMADNMKEVLITEAMDCVIIEIFDVYGRICKGIARVLMGIYSAGKLEATMAFKILQKAKVQGEDLALYFEFCRNFGVFNALEVPKVTQIPEADIKDLERIINGVPEAQSYKNVNDDDDDDKAIVVKEDVAIVEEKEPNSRLKTIVTDKWEIFEEDVNINSQGNHETSHFRATSSAENPPNYLPIVPVYHEQEIPDFICYRKQSEQRTSQSSRTVTLRTHPEKAGKFNTAWGLTASLATQSSMQVRKAKNCSQFIYRVRDRAVARLSTGSECRLSSK</sequence>
<evidence type="ECO:0000256" key="7">
    <source>
        <dbReference type="ARBA" id="ARBA00023176"/>
    </source>
</evidence>
<dbReference type="SMART" id="SM00273">
    <property type="entry name" value="ENTH"/>
    <property type="match status" value="1"/>
</dbReference>
<dbReference type="FunFam" id="1.25.40.90:FF:000027">
    <property type="entry name" value="Putative clathrin assembly protein"/>
    <property type="match status" value="1"/>
</dbReference>
<evidence type="ECO:0000256" key="6">
    <source>
        <dbReference type="ARBA" id="ARBA00023136"/>
    </source>
</evidence>
<evidence type="ECO:0000256" key="3">
    <source>
        <dbReference type="ARBA" id="ARBA00004600"/>
    </source>
</evidence>
<dbReference type="GO" id="GO:0006900">
    <property type="term" value="P:vesicle budding from membrane"/>
    <property type="evidence" value="ECO:0007669"/>
    <property type="project" value="TreeGrafter"/>
</dbReference>
<protein>
    <recommendedName>
        <fullName evidence="8">ENTH domain-containing protein</fullName>
    </recommendedName>
</protein>
<dbReference type="GO" id="GO:0005546">
    <property type="term" value="F:phosphatidylinositol-4,5-bisphosphate binding"/>
    <property type="evidence" value="ECO:0007669"/>
    <property type="project" value="TreeGrafter"/>
</dbReference>
<dbReference type="PANTHER" id="PTHR22951:SF19">
    <property type="entry name" value="OS08G0467300 PROTEIN"/>
    <property type="match status" value="1"/>
</dbReference>
<evidence type="ECO:0000259" key="8">
    <source>
        <dbReference type="PROSITE" id="PS50942"/>
    </source>
</evidence>
<dbReference type="GO" id="GO:0030136">
    <property type="term" value="C:clathrin-coated vesicle"/>
    <property type="evidence" value="ECO:0007669"/>
    <property type="project" value="UniProtKB-SubCell"/>
</dbReference>
<dbReference type="EMBL" id="JAAWWB010000015">
    <property type="protein sequence ID" value="KAG6766013.1"/>
    <property type="molecule type" value="Genomic_DNA"/>
</dbReference>
<dbReference type="PANTHER" id="PTHR22951">
    <property type="entry name" value="CLATHRIN ASSEMBLY PROTEIN"/>
    <property type="match status" value="1"/>
</dbReference>
<dbReference type="OrthoDB" id="682511at2759"/>
<keyword evidence="5" id="KW-0333">Golgi apparatus</keyword>
<evidence type="ECO:0000256" key="2">
    <source>
        <dbReference type="ARBA" id="ARBA00004555"/>
    </source>
</evidence>
<dbReference type="InterPro" id="IPR048050">
    <property type="entry name" value="ANTH_N_plant"/>
</dbReference>
<dbReference type="Proteomes" id="UP000886885">
    <property type="component" value="Chromosome 8A"/>
</dbReference>
<dbReference type="GO" id="GO:0032050">
    <property type="term" value="F:clathrin heavy chain binding"/>
    <property type="evidence" value="ECO:0007669"/>
    <property type="project" value="TreeGrafter"/>
</dbReference>
<dbReference type="InterPro" id="IPR011417">
    <property type="entry name" value="ANTH_dom"/>
</dbReference>
<accession>A0A8X7Z6G5</accession>
<evidence type="ECO:0000313" key="10">
    <source>
        <dbReference type="Proteomes" id="UP000886885"/>
    </source>
</evidence>
<dbReference type="GO" id="GO:0072583">
    <property type="term" value="P:clathrin-dependent endocytosis"/>
    <property type="evidence" value="ECO:0007669"/>
    <property type="project" value="InterPro"/>
</dbReference>
<dbReference type="InterPro" id="IPR013809">
    <property type="entry name" value="ENTH"/>
</dbReference>
<dbReference type="AlphaFoldDB" id="A0A8X7Z6G5"/>